<dbReference type="SMART" id="SM00046">
    <property type="entry name" value="DAGKc"/>
    <property type="match status" value="1"/>
</dbReference>
<dbReference type="Proteomes" id="UP001338125">
    <property type="component" value="Unassembled WGS sequence"/>
</dbReference>
<dbReference type="Gene3D" id="3.40.50.10330">
    <property type="entry name" value="Probable inorganic polyphosphate/atp-NAD kinase, domain 1"/>
    <property type="match status" value="1"/>
</dbReference>
<organism evidence="2 3">
    <name type="scientific">Cladobotryum mycophilum</name>
    <dbReference type="NCBI Taxonomy" id="491253"/>
    <lineage>
        <taxon>Eukaryota</taxon>
        <taxon>Fungi</taxon>
        <taxon>Dikarya</taxon>
        <taxon>Ascomycota</taxon>
        <taxon>Pezizomycotina</taxon>
        <taxon>Sordariomycetes</taxon>
        <taxon>Hypocreomycetidae</taxon>
        <taxon>Hypocreales</taxon>
        <taxon>Hypocreaceae</taxon>
        <taxon>Cladobotryum</taxon>
    </lineage>
</organism>
<dbReference type="PANTHER" id="PTHR12358:SF31">
    <property type="entry name" value="ACYLGLYCEROL KINASE, MITOCHONDRIAL"/>
    <property type="match status" value="1"/>
</dbReference>
<evidence type="ECO:0000313" key="2">
    <source>
        <dbReference type="EMBL" id="KAK5996628.1"/>
    </source>
</evidence>
<dbReference type="InterPro" id="IPR050187">
    <property type="entry name" value="Lipid_Phosphate_FormReg"/>
</dbReference>
<protein>
    <submittedName>
        <fullName evidence="2">Sphingoid long chain base kinase 5</fullName>
    </submittedName>
</protein>
<dbReference type="InterPro" id="IPR017438">
    <property type="entry name" value="ATP-NAD_kinase_N"/>
</dbReference>
<dbReference type="Pfam" id="PF00781">
    <property type="entry name" value="DAGK_cat"/>
    <property type="match status" value="1"/>
</dbReference>
<evidence type="ECO:0000259" key="1">
    <source>
        <dbReference type="PROSITE" id="PS50146"/>
    </source>
</evidence>
<dbReference type="Pfam" id="PF24321">
    <property type="entry name" value="DUF7493"/>
    <property type="match status" value="1"/>
</dbReference>
<gene>
    <name evidence="2" type="ORF">PT974_01965</name>
</gene>
<accession>A0ABR0SWU7</accession>
<keyword evidence="3" id="KW-1185">Reference proteome</keyword>
<keyword evidence="2" id="KW-0808">Transferase</keyword>
<dbReference type="Gene3D" id="2.60.200.40">
    <property type="match status" value="1"/>
</dbReference>
<dbReference type="InterPro" id="IPR016064">
    <property type="entry name" value="NAD/diacylglycerol_kinase_sf"/>
</dbReference>
<dbReference type="InterPro" id="IPR055916">
    <property type="entry name" value="DUF7493"/>
</dbReference>
<dbReference type="GO" id="GO:0016301">
    <property type="term" value="F:kinase activity"/>
    <property type="evidence" value="ECO:0007669"/>
    <property type="project" value="UniProtKB-KW"/>
</dbReference>
<dbReference type="SUPFAM" id="SSF111331">
    <property type="entry name" value="NAD kinase/diacylglycerol kinase-like"/>
    <property type="match status" value="1"/>
</dbReference>
<proteinExistence type="predicted"/>
<feature type="domain" description="DAGKc" evidence="1">
    <location>
        <begin position="120"/>
        <end position="259"/>
    </location>
</feature>
<reference evidence="2 3" key="1">
    <citation type="submission" date="2024-01" db="EMBL/GenBank/DDBJ databases">
        <title>Complete genome of Cladobotryum mycophilum ATHUM6906.</title>
        <authorList>
            <person name="Christinaki A.C."/>
            <person name="Myridakis A.I."/>
            <person name="Kouvelis V.N."/>
        </authorList>
    </citation>
    <scope>NUCLEOTIDE SEQUENCE [LARGE SCALE GENOMIC DNA]</scope>
    <source>
        <strain evidence="2 3">ATHUM6906</strain>
    </source>
</reference>
<dbReference type="PANTHER" id="PTHR12358">
    <property type="entry name" value="SPHINGOSINE KINASE"/>
    <property type="match status" value="1"/>
</dbReference>
<dbReference type="InterPro" id="IPR001206">
    <property type="entry name" value="Diacylglycerol_kinase_cat_dom"/>
</dbReference>
<sequence>MEDELSIGLRLSLGGKKMLTIGENDLVLNDPDGKKIKRSCAGLFRTTVSTGKQSIPLYNILWAEVVGDNIEIDYAVENTKNSYDVEKLSFPLPYSDVEAGGPSPKAFVSTLLTCAYGDAKPQKRAYVLINPNSGPGGAIQRWNKHVKPLFEAARMELDIVILSRGGEATELVEKANLDKYDTIMACSGDGTPHEIFNGLAKRSDATRVLSKVAVSHIPCGSGNALSLNLYGTNQAGLAALAIIKGVVMPLDLVSITQGDRRILSFLSQAVGIIAESDLATEHMRWMGGFRFEVGLALRVCRRKCYPCDLAIKVELDDKEKIREAYKRYADDPNLLKLDTEGREDDASEGLPALKYGSVQDKLPEDWEMISTDKIGNFYCGNMAYMTADANFFSASQPSDGCMDLVTWDGDISPVTASKILLSIESGEFYDNPNVAYKKISAYRLVPRNQEDGYISIDGEKIPFEPFQAEIHRGLGRVISKRGVFEAEGPAGWDKVTPA</sequence>
<dbReference type="PROSITE" id="PS50146">
    <property type="entry name" value="DAGK"/>
    <property type="match status" value="1"/>
</dbReference>
<keyword evidence="2" id="KW-0418">Kinase</keyword>
<dbReference type="EMBL" id="JAVFKD010000002">
    <property type="protein sequence ID" value="KAK5996628.1"/>
    <property type="molecule type" value="Genomic_DNA"/>
</dbReference>
<name>A0ABR0SWU7_9HYPO</name>
<comment type="caution">
    <text evidence="2">The sequence shown here is derived from an EMBL/GenBank/DDBJ whole genome shotgun (WGS) entry which is preliminary data.</text>
</comment>
<evidence type="ECO:0000313" key="3">
    <source>
        <dbReference type="Proteomes" id="UP001338125"/>
    </source>
</evidence>